<reference evidence="5" key="1">
    <citation type="submission" date="2023-07" db="EMBL/GenBank/DDBJ databases">
        <title>A chromosome-level genome assembly of Lolium multiflorum.</title>
        <authorList>
            <person name="Chen Y."/>
            <person name="Copetti D."/>
            <person name="Kolliker R."/>
            <person name="Studer B."/>
        </authorList>
    </citation>
    <scope>NUCLEOTIDE SEQUENCE</scope>
    <source>
        <strain evidence="5">02402/16</strain>
        <tissue evidence="5">Leaf</tissue>
    </source>
</reference>
<keyword evidence="6" id="KW-1185">Reference proteome</keyword>
<proteinExistence type="predicted"/>
<dbReference type="InterPro" id="IPR025287">
    <property type="entry name" value="WAK_GUB"/>
</dbReference>
<evidence type="ECO:0000259" key="4">
    <source>
        <dbReference type="SMART" id="SM00181"/>
    </source>
</evidence>
<feature type="domain" description="EGF-like" evidence="4">
    <location>
        <begin position="439"/>
        <end position="491"/>
    </location>
</feature>
<dbReference type="GO" id="GO:0030247">
    <property type="term" value="F:polysaccharide binding"/>
    <property type="evidence" value="ECO:0007669"/>
    <property type="project" value="InterPro"/>
</dbReference>
<dbReference type="AlphaFoldDB" id="A0AAD8R1V3"/>
<dbReference type="PANTHER" id="PTHR33491">
    <property type="entry name" value="OSJNBA0016N04.9 PROTEIN"/>
    <property type="match status" value="1"/>
</dbReference>
<feature type="chain" id="PRO_5041950479" description="EGF-like domain-containing protein" evidence="3">
    <location>
        <begin position="16"/>
        <end position="552"/>
    </location>
</feature>
<comment type="subcellular location">
    <subcellularLocation>
        <location evidence="1">Membrane</location>
        <topology evidence="1">Single-pass membrane protein</topology>
    </subcellularLocation>
</comment>
<feature type="signal peptide" evidence="3">
    <location>
        <begin position="1"/>
        <end position="15"/>
    </location>
</feature>
<gene>
    <name evidence="5" type="ORF">QYE76_035562</name>
</gene>
<dbReference type="InterPro" id="IPR000742">
    <property type="entry name" value="EGF"/>
</dbReference>
<dbReference type="Proteomes" id="UP001231189">
    <property type="component" value="Unassembled WGS sequence"/>
</dbReference>
<keyword evidence="2 3" id="KW-0732">Signal</keyword>
<evidence type="ECO:0000256" key="3">
    <source>
        <dbReference type="SAM" id="SignalP"/>
    </source>
</evidence>
<dbReference type="EMBL" id="JAUUTY010000007">
    <property type="protein sequence ID" value="KAK1611889.1"/>
    <property type="molecule type" value="Genomic_DNA"/>
</dbReference>
<dbReference type="Pfam" id="PF13947">
    <property type="entry name" value="GUB_WAK_bind"/>
    <property type="match status" value="2"/>
</dbReference>
<evidence type="ECO:0000313" key="5">
    <source>
        <dbReference type="EMBL" id="KAK1611889.1"/>
    </source>
</evidence>
<evidence type="ECO:0000256" key="2">
    <source>
        <dbReference type="ARBA" id="ARBA00022729"/>
    </source>
</evidence>
<accession>A0AAD8R1V3</accession>
<feature type="domain" description="EGF-like" evidence="4">
    <location>
        <begin position="275"/>
        <end position="322"/>
    </location>
</feature>
<evidence type="ECO:0000256" key="1">
    <source>
        <dbReference type="ARBA" id="ARBA00004167"/>
    </source>
</evidence>
<dbReference type="GO" id="GO:0016020">
    <property type="term" value="C:membrane"/>
    <property type="evidence" value="ECO:0007669"/>
    <property type="project" value="UniProtKB-SubCell"/>
</dbReference>
<name>A0AAD8R1V3_LOLMU</name>
<organism evidence="5 6">
    <name type="scientific">Lolium multiflorum</name>
    <name type="common">Italian ryegrass</name>
    <name type="synonym">Lolium perenne subsp. multiflorum</name>
    <dbReference type="NCBI Taxonomy" id="4521"/>
    <lineage>
        <taxon>Eukaryota</taxon>
        <taxon>Viridiplantae</taxon>
        <taxon>Streptophyta</taxon>
        <taxon>Embryophyta</taxon>
        <taxon>Tracheophyta</taxon>
        <taxon>Spermatophyta</taxon>
        <taxon>Magnoliopsida</taxon>
        <taxon>Liliopsida</taxon>
        <taxon>Poales</taxon>
        <taxon>Poaceae</taxon>
        <taxon>BOP clade</taxon>
        <taxon>Pooideae</taxon>
        <taxon>Poodae</taxon>
        <taxon>Poeae</taxon>
        <taxon>Poeae Chloroplast Group 2 (Poeae type)</taxon>
        <taxon>Loliodinae</taxon>
        <taxon>Loliinae</taxon>
        <taxon>Lolium</taxon>
    </lineage>
</organism>
<comment type="caution">
    <text evidence="5">The sequence shown here is derived from an EMBL/GenBank/DDBJ whole genome shotgun (WGS) entry which is preliminary data.</text>
</comment>
<sequence>MLALLILAMLGMAEARASVVLSSTERSTTQLLNHPISQLETRSMRGDSTSMSTSNLTIPSTGNCPSICGNLTFVYPFGIGAGCFRNRDFSLSCNRTTHPPKLFLHGDSTTQVVDNISAVGMLLPLGDEQFGSGWQLTFLQVIFSKTIPMKSGIDTYNMSWTPGNSFTICETMFLSVITCDLDVYLVDKASGTRTLVCSVTCPSIKIAEQVYKQDPDGPGSCSVLSAVTFVRTIDLQFVRRNTSKIKTQSILSILWDTININIKAPLYWSIMDQPSCSRSTEDTNYACVSNHSECTTPFSGNGYMCRCSSGYEGNPYISDGCLPDHEYNPRPRQVNCSRECGNISVPFPFGVEEGCSARKTFQLNCSNTTPPVLQHNFGTIDVAYINVSEGLLGVKYKYDSSIGEGLFNSLWQPLDTQGPNLYVDPLESTSVRWAAANLTCQEAKKNTSGYACVSIHSSCLGVFSSINGYVGYRCTCLHGFQGNPYIADGCEGTLIHIQYYIYKSYVSPVLIEDMVTQILMSAYEHQEFAKAFARTLSGTTFAPSALIIQSII</sequence>
<evidence type="ECO:0000313" key="6">
    <source>
        <dbReference type="Proteomes" id="UP001231189"/>
    </source>
</evidence>
<protein>
    <recommendedName>
        <fullName evidence="4">EGF-like domain-containing protein</fullName>
    </recommendedName>
</protein>
<dbReference type="SMART" id="SM00181">
    <property type="entry name" value="EGF"/>
    <property type="match status" value="2"/>
</dbReference>